<keyword evidence="5" id="KW-0326">Glycosidase</keyword>
<proteinExistence type="inferred from homology"/>
<dbReference type="GO" id="GO:0009254">
    <property type="term" value="P:peptidoglycan turnover"/>
    <property type="evidence" value="ECO:0007669"/>
    <property type="project" value="TreeGrafter"/>
</dbReference>
<dbReference type="GO" id="GO:0004563">
    <property type="term" value="F:beta-N-acetylhexosaminidase activity"/>
    <property type="evidence" value="ECO:0007669"/>
    <property type="project" value="UniProtKB-EC"/>
</dbReference>
<comment type="caution">
    <text evidence="8">The sequence shown here is derived from an EMBL/GenBank/DDBJ whole genome shotgun (WGS) entry which is preliminary data.</text>
</comment>
<dbReference type="EC" id="3.2.1.52" evidence="3"/>
<comment type="catalytic activity">
    <reaction evidence="1">
        <text>Hydrolysis of terminal non-reducing N-acetyl-D-hexosamine residues in N-acetyl-beta-D-hexosaminides.</text>
        <dbReference type="EC" id="3.2.1.52"/>
    </reaction>
</comment>
<dbReference type="InterPro" id="IPR001764">
    <property type="entry name" value="Glyco_hydro_3_N"/>
</dbReference>
<evidence type="ECO:0000256" key="3">
    <source>
        <dbReference type="ARBA" id="ARBA00012663"/>
    </source>
</evidence>
<dbReference type="Proteomes" id="UP000254720">
    <property type="component" value="Unassembled WGS sequence"/>
</dbReference>
<comment type="similarity">
    <text evidence="2">Belongs to the glycosyl hydrolase 3 family.</text>
</comment>
<keyword evidence="9" id="KW-1185">Reference proteome</keyword>
<evidence type="ECO:0000256" key="4">
    <source>
        <dbReference type="ARBA" id="ARBA00022801"/>
    </source>
</evidence>
<dbReference type="InterPro" id="IPR036962">
    <property type="entry name" value="Glyco_hydro_3_N_sf"/>
</dbReference>
<evidence type="ECO:0000313" key="9">
    <source>
        <dbReference type="Proteomes" id="UP000254720"/>
    </source>
</evidence>
<feature type="signal peptide" evidence="6">
    <location>
        <begin position="1"/>
        <end position="25"/>
    </location>
</feature>
<dbReference type="PANTHER" id="PTHR30480">
    <property type="entry name" value="BETA-HEXOSAMINIDASE-RELATED"/>
    <property type="match status" value="1"/>
</dbReference>
<evidence type="ECO:0000256" key="2">
    <source>
        <dbReference type="ARBA" id="ARBA00005336"/>
    </source>
</evidence>
<feature type="domain" description="Glycoside hydrolase family 3 N-terminal" evidence="7">
    <location>
        <begin position="29"/>
        <end position="376"/>
    </location>
</feature>
<evidence type="ECO:0000313" key="8">
    <source>
        <dbReference type="EMBL" id="RDI48706.1"/>
    </source>
</evidence>
<keyword evidence="6" id="KW-0732">Signal</keyword>
<evidence type="ECO:0000256" key="5">
    <source>
        <dbReference type="ARBA" id="ARBA00023295"/>
    </source>
</evidence>
<dbReference type="RefSeq" id="WP_114833508.1">
    <property type="nucleotide sequence ID" value="NZ_LR699114.1"/>
</dbReference>
<dbReference type="EMBL" id="QQAX01000002">
    <property type="protein sequence ID" value="RDI48706.1"/>
    <property type="molecule type" value="Genomic_DNA"/>
</dbReference>
<feature type="chain" id="PRO_5017034203" description="beta-N-acetylhexosaminidase" evidence="6">
    <location>
        <begin position="26"/>
        <end position="383"/>
    </location>
</feature>
<dbReference type="OrthoDB" id="9786661at2"/>
<dbReference type="Pfam" id="PF00933">
    <property type="entry name" value="Glyco_hydro_3"/>
    <property type="match status" value="1"/>
</dbReference>
<protein>
    <recommendedName>
        <fullName evidence="3">beta-N-acetylhexosaminidase</fullName>
        <ecNumber evidence="3">3.2.1.52</ecNumber>
    </recommendedName>
</protein>
<dbReference type="GO" id="GO:0005975">
    <property type="term" value="P:carbohydrate metabolic process"/>
    <property type="evidence" value="ECO:0007669"/>
    <property type="project" value="InterPro"/>
</dbReference>
<organism evidence="8 9">
    <name type="scientific">Aquicella lusitana</name>
    <dbReference type="NCBI Taxonomy" id="254246"/>
    <lineage>
        <taxon>Bacteria</taxon>
        <taxon>Pseudomonadati</taxon>
        <taxon>Pseudomonadota</taxon>
        <taxon>Gammaproteobacteria</taxon>
        <taxon>Legionellales</taxon>
        <taxon>Coxiellaceae</taxon>
        <taxon>Aquicella</taxon>
    </lineage>
</organism>
<dbReference type="Gene3D" id="3.20.20.300">
    <property type="entry name" value="Glycoside hydrolase, family 3, N-terminal domain"/>
    <property type="match status" value="1"/>
</dbReference>
<dbReference type="InterPro" id="IPR017853">
    <property type="entry name" value="GH"/>
</dbReference>
<gene>
    <name evidence="8" type="ORF">C8D86_102136</name>
</gene>
<evidence type="ECO:0000256" key="6">
    <source>
        <dbReference type="SAM" id="SignalP"/>
    </source>
</evidence>
<keyword evidence="4" id="KW-0378">Hydrolase</keyword>
<name>A0A370GZI2_9COXI</name>
<evidence type="ECO:0000256" key="1">
    <source>
        <dbReference type="ARBA" id="ARBA00001231"/>
    </source>
</evidence>
<evidence type="ECO:0000259" key="7">
    <source>
        <dbReference type="Pfam" id="PF00933"/>
    </source>
</evidence>
<dbReference type="PANTHER" id="PTHR30480:SF13">
    <property type="entry name" value="BETA-HEXOSAMINIDASE"/>
    <property type="match status" value="1"/>
</dbReference>
<dbReference type="AlphaFoldDB" id="A0A370GZI2"/>
<reference evidence="8 9" key="1">
    <citation type="submission" date="2018-07" db="EMBL/GenBank/DDBJ databases">
        <title>Genomic Encyclopedia of Type Strains, Phase IV (KMG-IV): sequencing the most valuable type-strain genomes for metagenomic binning, comparative biology and taxonomic classification.</title>
        <authorList>
            <person name="Goeker M."/>
        </authorList>
    </citation>
    <scope>NUCLEOTIDE SEQUENCE [LARGE SCALE GENOMIC DNA]</scope>
    <source>
        <strain evidence="8 9">DSM 16500</strain>
    </source>
</reference>
<dbReference type="SUPFAM" id="SSF51445">
    <property type="entry name" value="(Trans)glycosidases"/>
    <property type="match status" value="1"/>
</dbReference>
<accession>A0A370GZI2</accession>
<dbReference type="InterPro" id="IPR050226">
    <property type="entry name" value="NagZ_Beta-hexosaminidase"/>
</dbReference>
<sequence>MNKKRWVLFFLGSCLMAILSSAVFANEPTLKEKIGQMLLIGFKGMTLQEDDPVVQAILAQQIGGVILYDYDFKTKTYEHNIKNPEQVKHLTKQLQDYTREAASRHGNDFYPLLISIDYEGGKVNRLKENYGFPKTLSAAEIAQLSYEEAGRYAQQMAATLREAGINLNFAPVVDVNVNPESPAIGKLGRSFSADPQKVIDYAGLFAKTYRQNGILCSYKHFPGHGSANGDTHLGFVDVTQTWKESELDPYKTLLNQGDGCQIVMTAHVVHYGLDSKGYPASISSSITNDLLRGGLRFDGVVITDDMQMKAIADNYGLAEAIRLAINAGADILVFANQLSDTPQDPKALVDMIYDDVMTGKIRANRIDEAYKRIMKLKKQLGGK</sequence>